<dbReference type="STRING" id="1236989.JCM15548_13154"/>
<evidence type="ECO:0000313" key="1">
    <source>
        <dbReference type="EMBL" id="GAO30840.1"/>
    </source>
</evidence>
<sequence>MYGWMLAENLRLKLFNIVVKNCQHFCGFWQVFDISVNYSTDAVEFLISDAGFG</sequence>
<keyword evidence="2" id="KW-1185">Reference proteome</keyword>
<reference evidence="1 2" key="1">
    <citation type="journal article" date="2015" name="Microbes Environ.">
        <title>Distribution and evolution of nitrogen fixation genes in the phylum bacteroidetes.</title>
        <authorList>
            <person name="Inoue J."/>
            <person name="Oshima K."/>
            <person name="Suda W."/>
            <person name="Sakamoto M."/>
            <person name="Iino T."/>
            <person name="Noda S."/>
            <person name="Hongoh Y."/>
            <person name="Hattori M."/>
            <person name="Ohkuma M."/>
        </authorList>
    </citation>
    <scope>NUCLEOTIDE SEQUENCE [LARGE SCALE GENOMIC DNA]</scope>
    <source>
        <strain evidence="1">JCM 15548</strain>
    </source>
</reference>
<proteinExistence type="predicted"/>
<comment type="caution">
    <text evidence="1">The sequence shown here is derived from an EMBL/GenBank/DDBJ whole genome shotgun (WGS) entry which is preliminary data.</text>
</comment>
<dbReference type="Proteomes" id="UP000032900">
    <property type="component" value="Unassembled WGS sequence"/>
</dbReference>
<name>A0A0E9M121_9BACT</name>
<protein>
    <submittedName>
        <fullName evidence="1">Uncharacterized protein</fullName>
    </submittedName>
</protein>
<evidence type="ECO:0000313" key="2">
    <source>
        <dbReference type="Proteomes" id="UP000032900"/>
    </source>
</evidence>
<dbReference type="AlphaFoldDB" id="A0A0E9M121"/>
<dbReference type="EMBL" id="BAZW01000031">
    <property type="protein sequence ID" value="GAO30840.1"/>
    <property type="molecule type" value="Genomic_DNA"/>
</dbReference>
<organism evidence="1 2">
    <name type="scientific">Geofilum rubicundum JCM 15548</name>
    <dbReference type="NCBI Taxonomy" id="1236989"/>
    <lineage>
        <taxon>Bacteria</taxon>
        <taxon>Pseudomonadati</taxon>
        <taxon>Bacteroidota</taxon>
        <taxon>Bacteroidia</taxon>
        <taxon>Marinilabiliales</taxon>
        <taxon>Marinilabiliaceae</taxon>
        <taxon>Geofilum</taxon>
    </lineage>
</organism>
<gene>
    <name evidence="1" type="ORF">JCM15548_13154</name>
</gene>
<accession>A0A0E9M121</accession>